<dbReference type="Proteomes" id="UP000533641">
    <property type="component" value="Unassembled WGS sequence"/>
</dbReference>
<sequence>MAGKGCGILQQLALVVGASDDPGTSAIARVVGRKKDWRPGMGASDSCVRIPVFCALHGSRREQAEVPYHFGRDMIWNPVNRHCFLLPSKPFAENAPPRRRGDAKSSSATLPTSCSATLPDDMLSGDQIVVRLEVHRCLSAEVEIISGVAALPVGIGVSRDCSLPIECDLSKLTCCYPSFHGGYQRNEYRSTAVAARNQIFQYSCQFD</sequence>
<comment type="caution">
    <text evidence="1">The sequence shown here is derived from an EMBL/GenBank/DDBJ whole genome shotgun (WGS) entry which is preliminary data.</text>
</comment>
<accession>A0A7W6WFL9</accession>
<gene>
    <name evidence="1" type="ORF">GGE12_004434</name>
</gene>
<evidence type="ECO:0000313" key="1">
    <source>
        <dbReference type="EMBL" id="MBB4276637.1"/>
    </source>
</evidence>
<dbReference type="AlphaFoldDB" id="A0A7W6WFL9"/>
<name>A0A7W6WFL9_9HYPH</name>
<evidence type="ECO:0000313" key="2">
    <source>
        <dbReference type="Proteomes" id="UP000533641"/>
    </source>
</evidence>
<proteinExistence type="predicted"/>
<organism evidence="1 2">
    <name type="scientific">Rhizobium mongolense</name>
    <dbReference type="NCBI Taxonomy" id="57676"/>
    <lineage>
        <taxon>Bacteria</taxon>
        <taxon>Pseudomonadati</taxon>
        <taxon>Pseudomonadota</taxon>
        <taxon>Alphaproteobacteria</taxon>
        <taxon>Hyphomicrobiales</taxon>
        <taxon>Rhizobiaceae</taxon>
        <taxon>Rhizobium/Agrobacterium group</taxon>
        <taxon>Rhizobium</taxon>
    </lineage>
</organism>
<reference evidence="1 2" key="1">
    <citation type="submission" date="2020-08" db="EMBL/GenBank/DDBJ databases">
        <title>Genomic Encyclopedia of Type Strains, Phase IV (KMG-V): Genome sequencing to study the core and pangenomes of soil and plant-associated prokaryotes.</title>
        <authorList>
            <person name="Whitman W."/>
        </authorList>
    </citation>
    <scope>NUCLEOTIDE SEQUENCE [LARGE SCALE GENOMIC DNA]</scope>
    <source>
        <strain evidence="1 2">SEMIA 402</strain>
    </source>
</reference>
<protein>
    <submittedName>
        <fullName evidence="1">Uncharacterized protein</fullName>
    </submittedName>
</protein>
<dbReference type="EMBL" id="JACIGM010000009">
    <property type="protein sequence ID" value="MBB4276637.1"/>
    <property type="molecule type" value="Genomic_DNA"/>
</dbReference>